<organism evidence="2 3">
    <name type="scientific">Cognatiyoonia koreensis</name>
    <dbReference type="NCBI Taxonomy" id="364200"/>
    <lineage>
        <taxon>Bacteria</taxon>
        <taxon>Pseudomonadati</taxon>
        <taxon>Pseudomonadota</taxon>
        <taxon>Alphaproteobacteria</taxon>
        <taxon>Rhodobacterales</taxon>
        <taxon>Paracoccaceae</taxon>
        <taxon>Cognatiyoonia</taxon>
    </lineage>
</organism>
<gene>
    <name evidence="2" type="ORF">SAMN04488515_1570</name>
</gene>
<evidence type="ECO:0000256" key="1">
    <source>
        <dbReference type="SAM" id="MobiDB-lite"/>
    </source>
</evidence>
<feature type="region of interest" description="Disordered" evidence="1">
    <location>
        <begin position="84"/>
        <end position="106"/>
    </location>
</feature>
<keyword evidence="3" id="KW-1185">Reference proteome</keyword>
<sequence>MQSDVTLVGGTTPPTNHTQPPSAQSLAARVTTKPPPAMAVAQTMPRPSETSQTAAVTEAKIALSAQDAPTALSQGERVLKPYGVTMLPEPPAEGEQPDAETPPETA</sequence>
<dbReference type="RefSeq" id="WP_089992398.1">
    <property type="nucleotide sequence ID" value="NZ_FOIZ01000001.1"/>
</dbReference>
<accession>A0A1I0Q0H4</accession>
<protein>
    <submittedName>
        <fullName evidence="2">Uncharacterized protein</fullName>
    </submittedName>
</protein>
<evidence type="ECO:0000313" key="3">
    <source>
        <dbReference type="Proteomes" id="UP000199167"/>
    </source>
</evidence>
<dbReference type="EMBL" id="FOIZ01000001">
    <property type="protein sequence ID" value="SEW20281.1"/>
    <property type="molecule type" value="Genomic_DNA"/>
</dbReference>
<proteinExistence type="predicted"/>
<name>A0A1I0Q0H4_9RHOB</name>
<dbReference type="OrthoDB" id="7652429at2"/>
<reference evidence="2 3" key="1">
    <citation type="submission" date="2016-10" db="EMBL/GenBank/DDBJ databases">
        <authorList>
            <person name="de Groot N.N."/>
        </authorList>
    </citation>
    <scope>NUCLEOTIDE SEQUENCE [LARGE SCALE GENOMIC DNA]</scope>
    <source>
        <strain evidence="2 3">DSM 17925</strain>
    </source>
</reference>
<feature type="region of interest" description="Disordered" evidence="1">
    <location>
        <begin position="1"/>
        <end position="50"/>
    </location>
</feature>
<evidence type="ECO:0000313" key="2">
    <source>
        <dbReference type="EMBL" id="SEW20281.1"/>
    </source>
</evidence>
<dbReference type="STRING" id="364200.SAMN04488515_1570"/>
<dbReference type="Proteomes" id="UP000199167">
    <property type="component" value="Unassembled WGS sequence"/>
</dbReference>
<feature type="compositionally biased region" description="Polar residues" evidence="1">
    <location>
        <begin position="12"/>
        <end position="25"/>
    </location>
</feature>
<dbReference type="AlphaFoldDB" id="A0A1I0Q0H4"/>